<evidence type="ECO:0000313" key="9">
    <source>
        <dbReference type="EMBL" id="RQM37233.1"/>
    </source>
</evidence>
<gene>
    <name evidence="9" type="ORF">EB241_16295</name>
</gene>
<protein>
    <submittedName>
        <fullName evidence="9">Replication endonuclease</fullName>
    </submittedName>
</protein>
<accession>A0A3N6SBB6</accession>
<dbReference type="GO" id="GO:0006260">
    <property type="term" value="P:DNA replication"/>
    <property type="evidence" value="ECO:0007669"/>
    <property type="project" value="UniProtKB-KW"/>
</dbReference>
<evidence type="ECO:0000256" key="2">
    <source>
        <dbReference type="ARBA" id="ARBA00009260"/>
    </source>
</evidence>
<proteinExistence type="inferred from homology"/>
<dbReference type="GO" id="GO:0004519">
    <property type="term" value="F:endonuclease activity"/>
    <property type="evidence" value="ECO:0007669"/>
    <property type="project" value="UniProtKB-KW"/>
</dbReference>
<dbReference type="RefSeq" id="WP_124234089.1">
    <property type="nucleotide sequence ID" value="NZ_RHHM01000013.1"/>
</dbReference>
<comment type="caution">
    <text evidence="9">The sequence shown here is derived from an EMBL/GenBank/DDBJ whole genome shotgun (WGS) entry which is preliminary data.</text>
</comment>
<evidence type="ECO:0000256" key="1">
    <source>
        <dbReference type="ARBA" id="ARBA00003293"/>
    </source>
</evidence>
<dbReference type="Pfam" id="PF05840">
    <property type="entry name" value="Phage_GPA"/>
    <property type="match status" value="1"/>
</dbReference>
<feature type="region of interest" description="Disordered" evidence="7">
    <location>
        <begin position="1"/>
        <end position="26"/>
    </location>
</feature>
<feature type="region of interest" description="Disordered" evidence="7">
    <location>
        <begin position="684"/>
        <end position="704"/>
    </location>
</feature>
<evidence type="ECO:0000256" key="3">
    <source>
        <dbReference type="ARBA" id="ARBA00022705"/>
    </source>
</evidence>
<keyword evidence="4" id="KW-0540">Nuclease</keyword>
<dbReference type="OrthoDB" id="5568266at2"/>
<keyword evidence="3" id="KW-0235">DNA replication</keyword>
<name>A0A3N6SBB6_9GAMM</name>
<feature type="compositionally biased region" description="Basic and acidic residues" evidence="7">
    <location>
        <begin position="685"/>
        <end position="695"/>
    </location>
</feature>
<organism evidence="9 10">
    <name type="scientific">Erwinia psidii</name>
    <dbReference type="NCBI Taxonomy" id="69224"/>
    <lineage>
        <taxon>Bacteria</taxon>
        <taxon>Pseudomonadati</taxon>
        <taxon>Pseudomonadota</taxon>
        <taxon>Gammaproteobacteria</taxon>
        <taxon>Enterobacterales</taxon>
        <taxon>Erwiniaceae</taxon>
        <taxon>Erwinia</taxon>
    </lineage>
</organism>
<dbReference type="EMBL" id="RHHM01000013">
    <property type="protein sequence ID" value="RQM37233.1"/>
    <property type="molecule type" value="Genomic_DNA"/>
</dbReference>
<dbReference type="AlphaFoldDB" id="A0A3N6SBB6"/>
<dbReference type="InterPro" id="IPR008766">
    <property type="entry name" value="Replication_gene_A-like"/>
</dbReference>
<evidence type="ECO:0000256" key="5">
    <source>
        <dbReference type="ARBA" id="ARBA00022759"/>
    </source>
</evidence>
<evidence type="ECO:0000256" key="4">
    <source>
        <dbReference type="ARBA" id="ARBA00022722"/>
    </source>
</evidence>
<comment type="function">
    <text evidence="1">Possible endonuclease which induces a single-strand cut and initiates DNA replication.</text>
</comment>
<evidence type="ECO:0000256" key="7">
    <source>
        <dbReference type="SAM" id="MobiDB-lite"/>
    </source>
</evidence>
<keyword evidence="10" id="KW-1185">Reference proteome</keyword>
<dbReference type="GO" id="GO:0016787">
    <property type="term" value="F:hydrolase activity"/>
    <property type="evidence" value="ECO:0007669"/>
    <property type="project" value="UniProtKB-KW"/>
</dbReference>
<keyword evidence="6" id="KW-0378">Hydrolase</keyword>
<dbReference type="Proteomes" id="UP000279457">
    <property type="component" value="Unassembled WGS sequence"/>
</dbReference>
<feature type="domain" description="Replication gene A protein-like" evidence="8">
    <location>
        <begin position="160"/>
        <end position="477"/>
    </location>
</feature>
<evidence type="ECO:0000313" key="10">
    <source>
        <dbReference type="Proteomes" id="UP000279457"/>
    </source>
</evidence>
<evidence type="ECO:0000256" key="6">
    <source>
        <dbReference type="ARBA" id="ARBA00022801"/>
    </source>
</evidence>
<keyword evidence="5 9" id="KW-0255">Endonuclease</keyword>
<comment type="similarity">
    <text evidence="2">Belongs to the phage GPA family.</text>
</comment>
<sequence>MTTGFRGRYEPSPPPPYPGSAPDNTRYDYEWQKPKSAIFVDKTPVVDLVELGQEQEFLSWVKLTLAPLPRFIRLRLSSRIDSIHTMKGRHIARLALRDIIRRDLPPINRVNEQYAIAMTSEAKSQSETAFSELNPLYHTFNTLHGLVERFNHLPDFTPEDVELLAQDIAIYMQAVLSDVHDTAKPLNDRQYAGCLYKEAAHLAQVFFVVPPAWNKYCRGRLFIDDAVTGIHKMRDERYWHRSLKKYATRWREHLHIAFGDVKRGAAPYCSKHHVDEWDTRRKRSRVIMSRLELEDQDTKERISLIEQIDKSISNPALRRVELMTRIGGFEKVATESGYSGQFFTLTAPSKYHAFTMFGHRNARWNGASPRATQRYLNRVWQKIRAELARREIPVFGLRVAEPHHDGTPHWHGLLFSLPEHSAELLEVMEDYATREDAEELRGQHGSEPRFKMKPIDQEIGSATGYVVKYISKNIDGYALDGETDDETNRPLKETARHATAWASCWGIRQFQFLGGAPVSVWRELRRFRNQEQADRINPLFSELHRAADAGDWQQYTQLQGGPLVSRRGLPLRIWYQPKEEPNDYGEYLDLIKGLVMPQTSLPPVQTRLHSYCIVRKKAEISDDAGQAVDLDFDLRGASAPSRTRVNNCTEVKKRTNLAPGSPSSMTVPDEREGPEQFEIGQLTQEQRKQVRESLHNHKPQRQKSPADEFEWLAYAITGGSCSDYERERAESYLRTARAIRQQEQVLSPAIAGLTGLVQSWAQVKKVQISKPQAMQLARGSEVTVLDTAYRAHPVTGELIVTGVDKSWRKTLANHKASELIGRWKKINQKEMHDEQQTDK</sequence>
<reference evidence="9 10" key="1">
    <citation type="submission" date="2018-10" db="EMBL/GenBank/DDBJ databases">
        <title>Draft genome sequence for the type isolate of Erwinia psidii, agent causal of bacterial blight in guava (Psidium guajava) and wilt and die-back of Eucalyptus spp.</title>
        <authorList>
            <person name="Hermenegildo P.S."/>
            <person name="Santos S.A."/>
            <person name="Guimaraes L.M.S."/>
            <person name="Vidigal P.M.P."/>
            <person name="Pereira I.C."/>
            <person name="Badel J.L."/>
            <person name="Alfenas-Zerbini P."/>
            <person name="Ferreira M.A.S.V."/>
            <person name="Alfenas A.C."/>
        </authorList>
    </citation>
    <scope>NUCLEOTIDE SEQUENCE [LARGE SCALE GENOMIC DNA]</scope>
    <source>
        <strain evidence="9 10">IBSBF 435</strain>
    </source>
</reference>
<evidence type="ECO:0000259" key="8">
    <source>
        <dbReference type="Pfam" id="PF05840"/>
    </source>
</evidence>